<feature type="transmembrane region" description="Helical" evidence="2">
    <location>
        <begin position="532"/>
        <end position="551"/>
    </location>
</feature>
<dbReference type="EMBL" id="VIRS01000001">
    <property type="protein sequence ID" value="TQS46894.1"/>
    <property type="molecule type" value="Genomic_DNA"/>
</dbReference>
<proteinExistence type="predicted"/>
<evidence type="ECO:0000256" key="1">
    <source>
        <dbReference type="SAM" id="MobiDB-lite"/>
    </source>
</evidence>
<accession>A0A545B010</accession>
<dbReference type="RefSeq" id="WP_142702512.1">
    <property type="nucleotide sequence ID" value="NZ_VIRS01000001.1"/>
</dbReference>
<dbReference type="InterPro" id="IPR027417">
    <property type="entry name" value="P-loop_NTPase"/>
</dbReference>
<comment type="caution">
    <text evidence="3">The sequence shown here is derived from an EMBL/GenBank/DDBJ whole genome shotgun (WGS) entry which is preliminary data.</text>
</comment>
<feature type="compositionally biased region" description="Basic residues" evidence="1">
    <location>
        <begin position="117"/>
        <end position="126"/>
    </location>
</feature>
<evidence type="ECO:0008006" key="5">
    <source>
        <dbReference type="Google" id="ProtNLM"/>
    </source>
</evidence>
<feature type="transmembrane region" description="Helical" evidence="2">
    <location>
        <begin position="509"/>
        <end position="526"/>
    </location>
</feature>
<feature type="region of interest" description="Disordered" evidence="1">
    <location>
        <begin position="113"/>
        <end position="133"/>
    </location>
</feature>
<dbReference type="Proteomes" id="UP000317982">
    <property type="component" value="Unassembled WGS sequence"/>
</dbReference>
<keyword evidence="2" id="KW-1133">Transmembrane helix</keyword>
<keyword evidence="2" id="KW-0472">Membrane</keyword>
<feature type="transmembrane region" description="Helical" evidence="2">
    <location>
        <begin position="590"/>
        <end position="613"/>
    </location>
</feature>
<keyword evidence="4" id="KW-1185">Reference proteome</keyword>
<feature type="transmembrane region" description="Helical" evidence="2">
    <location>
        <begin position="441"/>
        <end position="464"/>
    </location>
</feature>
<name>A0A545B010_9ACTN</name>
<sequence>MRGLILALTTAALGVAGNLASDTVHLRQLRNPAVVWGVLLVSVVVAYLIGLWAKAPRDTAIDSLTDAAARLAEESTLFWREHAWAGGLANDWIDVRWSVDLDHSVLDLKDSSSASGRARRKQRKRPAPMPATVPDGSVVDLYDQVFSRFPRAQLVITGPPGSGKSVAMLKLLLSILADRADSTSKSRPSSAVPVWVSLCDWNPEAVELSDYAAAAMTRDYTALTRGPAGRGTARALIDGGHVSLMLDGLDEMPGQWLSAALTAIDAISQRVRVVLTARPDGYTSARSTGRLSRPVVVRLAGIDLDTAAAYLDRGHDDPGVRSQWSDVVERLGARPTSALAAILHTPLGLHLARYGYDGRQQGHQPLELLGLCTDDEIWDVLVAQYLRYAYPVDGDLGRRRRRLRRRRERAIYLLGWVAHHMGQSRDLPWWATLRWLPRRGLVPLGAAALGTLTAVTTGVTALLLGGHLSWWAVPSAAVGGAVAGGWSVGRSAGAAPSRVDVRRLTRDEVTVTTSAAALIGVLFGGLTAVRSGLAAGCWVGFGLAFLVLLGIGRSADRFRGGLLTLWSQPLADSAATTPAGSYRADVPRTALDLVICLPLVTGFLTVSASFSLAPTLALVFGVGGGTVLGAIRGPAPGMLALLSPVATALCWRRWVRMVPTLEVAAQQQVLRRVGAIYQFRHAELQNHLARQWKVGSSPGRATSVPVSPTPRA</sequence>
<gene>
    <name evidence="3" type="ORF">FL583_01035</name>
</gene>
<dbReference type="Gene3D" id="3.40.50.300">
    <property type="entry name" value="P-loop containing nucleotide triphosphate hydrolases"/>
    <property type="match status" value="1"/>
</dbReference>
<reference evidence="3 4" key="1">
    <citation type="submission" date="2019-07" db="EMBL/GenBank/DDBJ databases">
        <title>Cryptosporangium phraense sp. nov., isolated from plant litter.</title>
        <authorList>
            <person name="Suriyachadkun C."/>
        </authorList>
    </citation>
    <scope>NUCLEOTIDE SEQUENCE [LARGE SCALE GENOMIC DNA]</scope>
    <source>
        <strain evidence="3 4">A-T 5661</strain>
    </source>
</reference>
<dbReference type="InParanoid" id="A0A545B010"/>
<feature type="transmembrane region" description="Helical" evidence="2">
    <location>
        <begin position="633"/>
        <end position="651"/>
    </location>
</feature>
<evidence type="ECO:0000313" key="4">
    <source>
        <dbReference type="Proteomes" id="UP000317982"/>
    </source>
</evidence>
<feature type="transmembrane region" description="Helical" evidence="2">
    <location>
        <begin position="470"/>
        <end position="488"/>
    </location>
</feature>
<dbReference type="SUPFAM" id="SSF52540">
    <property type="entry name" value="P-loop containing nucleoside triphosphate hydrolases"/>
    <property type="match status" value="1"/>
</dbReference>
<dbReference type="OrthoDB" id="419058at2"/>
<keyword evidence="2" id="KW-0812">Transmembrane</keyword>
<protein>
    <recommendedName>
        <fullName evidence="5">NACHT domain-containing protein</fullName>
    </recommendedName>
</protein>
<evidence type="ECO:0000256" key="2">
    <source>
        <dbReference type="SAM" id="Phobius"/>
    </source>
</evidence>
<dbReference type="AlphaFoldDB" id="A0A545B010"/>
<organism evidence="3 4">
    <name type="scientific">Cryptosporangium phraense</name>
    <dbReference type="NCBI Taxonomy" id="2593070"/>
    <lineage>
        <taxon>Bacteria</taxon>
        <taxon>Bacillati</taxon>
        <taxon>Actinomycetota</taxon>
        <taxon>Actinomycetes</taxon>
        <taxon>Cryptosporangiales</taxon>
        <taxon>Cryptosporangiaceae</taxon>
        <taxon>Cryptosporangium</taxon>
    </lineage>
</organism>
<evidence type="ECO:0000313" key="3">
    <source>
        <dbReference type="EMBL" id="TQS46894.1"/>
    </source>
</evidence>
<feature type="transmembrane region" description="Helical" evidence="2">
    <location>
        <begin position="33"/>
        <end position="53"/>
    </location>
</feature>